<dbReference type="InterPro" id="IPR016064">
    <property type="entry name" value="NAD/diacylglycerol_kinase_sf"/>
</dbReference>
<organism evidence="8 9">
    <name type="scientific">Mycolicibacterium obuense</name>
    <dbReference type="NCBI Taxonomy" id="1807"/>
    <lineage>
        <taxon>Bacteria</taxon>
        <taxon>Bacillati</taxon>
        <taxon>Actinomycetota</taxon>
        <taxon>Actinomycetes</taxon>
        <taxon>Mycobacteriales</taxon>
        <taxon>Mycobacteriaceae</taxon>
        <taxon>Mycolicibacterium</taxon>
    </lineage>
</organism>
<dbReference type="PANTHER" id="PTHR14969">
    <property type="entry name" value="SPHINGOSINE-1-PHOSPHATE PHOSPHOHYDROLASE"/>
    <property type="match status" value="1"/>
</dbReference>
<dbReference type="GO" id="GO:0016301">
    <property type="term" value="F:kinase activity"/>
    <property type="evidence" value="ECO:0007669"/>
    <property type="project" value="InterPro"/>
</dbReference>
<evidence type="ECO:0000313" key="9">
    <source>
        <dbReference type="Proteomes" id="UP000036313"/>
    </source>
</evidence>
<gene>
    <name evidence="8" type="primary">bcrC_1</name>
    <name evidence="8" type="ORF">MOBUDSM44075_00021</name>
</gene>
<keyword evidence="3" id="KW-0812">Transmembrane</keyword>
<dbReference type="SMART" id="SM00046">
    <property type="entry name" value="DAGKc"/>
    <property type="match status" value="1"/>
</dbReference>
<dbReference type="EC" id="3.6.1.27" evidence="8"/>
<name>A0A0J6WH27_9MYCO</name>
<keyword evidence="2" id="KW-1003">Cell membrane</keyword>
<keyword evidence="4 8" id="KW-0378">Hydrolase</keyword>
<dbReference type="SUPFAM" id="SSF48317">
    <property type="entry name" value="Acid phosphatase/Vanadium-dependent haloperoxidase"/>
    <property type="match status" value="1"/>
</dbReference>
<evidence type="ECO:0000256" key="1">
    <source>
        <dbReference type="ARBA" id="ARBA00004651"/>
    </source>
</evidence>
<dbReference type="GO" id="GO:0050380">
    <property type="term" value="F:undecaprenyl-diphosphatase activity"/>
    <property type="evidence" value="ECO:0007669"/>
    <property type="project" value="UniProtKB-EC"/>
</dbReference>
<evidence type="ECO:0000256" key="4">
    <source>
        <dbReference type="ARBA" id="ARBA00022801"/>
    </source>
</evidence>
<keyword evidence="6" id="KW-0472">Membrane</keyword>
<dbReference type="CDD" id="cd01610">
    <property type="entry name" value="PAP2_like"/>
    <property type="match status" value="1"/>
</dbReference>
<dbReference type="AlphaFoldDB" id="A0A0J6WH27"/>
<feature type="domain" description="DAGKc" evidence="7">
    <location>
        <begin position="222"/>
        <end position="345"/>
    </location>
</feature>
<proteinExistence type="predicted"/>
<dbReference type="Proteomes" id="UP000036313">
    <property type="component" value="Unassembled WGS sequence"/>
</dbReference>
<dbReference type="EMBL" id="JYNU01000001">
    <property type="protein sequence ID" value="KMO81899.1"/>
    <property type="molecule type" value="Genomic_DNA"/>
</dbReference>
<dbReference type="Gene3D" id="2.60.200.40">
    <property type="match status" value="1"/>
</dbReference>
<evidence type="ECO:0000256" key="6">
    <source>
        <dbReference type="ARBA" id="ARBA00023136"/>
    </source>
</evidence>
<dbReference type="Gene3D" id="1.20.144.10">
    <property type="entry name" value="Phosphatidic acid phosphatase type 2/haloperoxidase"/>
    <property type="match status" value="1"/>
</dbReference>
<evidence type="ECO:0000256" key="5">
    <source>
        <dbReference type="ARBA" id="ARBA00022989"/>
    </source>
</evidence>
<sequence length="509" mass="54035">MDPLGYVGVMDLLPERLRRPRHRGITQIGRGLGTLDREVFEAIAESPSPLIDTVMPRLTRAADHSKLWFAIAAGLAAFGNPSVKRGAMRGVLTLGVTSLVTNQGAKRVWRRDRPNRLLVPLARQTRRAPTSNSLPSGHSASAAAFAVGVGLENAPVGLGLALLAGLVGMSRIAVGAHYPGDVLAGLGLGAGIAVLGGRIVPPIVEERLPGAAPLTVDTPGRPRGAGVTVVVNPASGSGTGARVLDEVRDALPEAEIVELREDDDVPAVFRSAAQRADVLAVGGGDGTVAVAASIALEEGVPLAVLPAGTFNHFAKDIGCESTAKTVAAIQGGTVSCVDVVCLNEKQMVVNTASIGAYPQFVQTREKLEHRIGKPLAGIYAMFHTLRRDQPVRISYDNQTLQTSLFFLGNSIYLPSGFAPSRRTRMDDGLIDIRILETGRPLAKWRILIALMFGRLTRSPLYRELRVPEFTFEAVDGPTVLALDGEVGTELTKASFSVRYRSLPVFRPAV</sequence>
<dbReference type="PROSITE" id="PS50146">
    <property type="entry name" value="DAGK"/>
    <property type="match status" value="1"/>
</dbReference>
<protein>
    <submittedName>
        <fullName evidence="8">Undecaprenyl-diphosphatase BcrC</fullName>
        <ecNumber evidence="8">3.6.1.27</ecNumber>
    </submittedName>
</protein>
<dbReference type="PATRIC" id="fig|1807.14.peg.24"/>
<dbReference type="PANTHER" id="PTHR14969:SF62">
    <property type="entry name" value="DECAPRENYLPHOSPHORYL-5-PHOSPHORIBOSE PHOSPHATASE RV3807C-RELATED"/>
    <property type="match status" value="1"/>
</dbReference>
<dbReference type="Pfam" id="PF01569">
    <property type="entry name" value="PAP2"/>
    <property type="match status" value="1"/>
</dbReference>
<evidence type="ECO:0000313" key="8">
    <source>
        <dbReference type="EMBL" id="KMO81899.1"/>
    </source>
</evidence>
<evidence type="ECO:0000256" key="2">
    <source>
        <dbReference type="ARBA" id="ARBA00022475"/>
    </source>
</evidence>
<dbReference type="InterPro" id="IPR000326">
    <property type="entry name" value="PAP2/HPO"/>
</dbReference>
<comment type="caution">
    <text evidence="8">The sequence shown here is derived from an EMBL/GenBank/DDBJ whole genome shotgun (WGS) entry which is preliminary data.</text>
</comment>
<comment type="subcellular location">
    <subcellularLocation>
        <location evidence="1">Cell membrane</location>
        <topology evidence="1">Multi-pass membrane protein</topology>
    </subcellularLocation>
</comment>
<dbReference type="InterPro" id="IPR001206">
    <property type="entry name" value="Diacylglycerol_kinase_cat_dom"/>
</dbReference>
<keyword evidence="5" id="KW-1133">Transmembrane helix</keyword>
<evidence type="ECO:0000256" key="3">
    <source>
        <dbReference type="ARBA" id="ARBA00022692"/>
    </source>
</evidence>
<dbReference type="SMART" id="SM00014">
    <property type="entry name" value="acidPPc"/>
    <property type="match status" value="1"/>
</dbReference>
<dbReference type="GO" id="GO:0005886">
    <property type="term" value="C:plasma membrane"/>
    <property type="evidence" value="ECO:0007669"/>
    <property type="project" value="UniProtKB-SubCell"/>
</dbReference>
<dbReference type="InterPro" id="IPR036938">
    <property type="entry name" value="PAP2/HPO_sf"/>
</dbReference>
<evidence type="ECO:0000259" key="7">
    <source>
        <dbReference type="PROSITE" id="PS50146"/>
    </source>
</evidence>
<reference evidence="8 9" key="1">
    <citation type="journal article" date="2015" name="Genome Biol. Evol.">
        <title>Characterization of Three Mycobacterium spp. with Potential Use in Bioremediation by Genome Sequencing and Comparative Genomics.</title>
        <authorList>
            <person name="Das S."/>
            <person name="Pettersson B.M."/>
            <person name="Behra P.R."/>
            <person name="Ramesh M."/>
            <person name="Dasgupta S."/>
            <person name="Bhattacharya A."/>
            <person name="Kirsebom L.A."/>
        </authorList>
    </citation>
    <scope>NUCLEOTIDE SEQUENCE [LARGE SCALE GENOMIC DNA]</scope>
    <source>
        <strain evidence="8 9">DSM 44075</strain>
    </source>
</reference>
<dbReference type="InterPro" id="IPR017438">
    <property type="entry name" value="ATP-NAD_kinase_N"/>
</dbReference>
<dbReference type="Pfam" id="PF00781">
    <property type="entry name" value="DAGK_cat"/>
    <property type="match status" value="1"/>
</dbReference>
<dbReference type="Gene3D" id="3.40.50.10330">
    <property type="entry name" value="Probable inorganic polyphosphate/atp-NAD kinase, domain 1"/>
    <property type="match status" value="1"/>
</dbReference>
<accession>A0A0J6WH27</accession>
<dbReference type="SUPFAM" id="SSF111331">
    <property type="entry name" value="NAD kinase/diacylglycerol kinase-like"/>
    <property type="match status" value="1"/>
</dbReference>